<evidence type="ECO:0000256" key="6">
    <source>
        <dbReference type="ARBA" id="ARBA00022989"/>
    </source>
</evidence>
<evidence type="ECO:0000259" key="10">
    <source>
        <dbReference type="PROSITE" id="PS51371"/>
    </source>
</evidence>
<dbReference type="Gene3D" id="1.25.60.10">
    <property type="entry name" value="MgtE N-terminal domain-like"/>
    <property type="match status" value="1"/>
</dbReference>
<dbReference type="OrthoDB" id="9790355at2"/>
<dbReference type="GO" id="GO:0046872">
    <property type="term" value="F:metal ion binding"/>
    <property type="evidence" value="ECO:0007669"/>
    <property type="project" value="UniProtKB-KW"/>
</dbReference>
<organism evidence="11 12">
    <name type="scientific">Rubinisphaera brasiliensis (strain ATCC 49424 / DSM 5305 / JCM 21570 / IAM 15109 / NBRC 103401 / IFAM 1448)</name>
    <name type="common">Planctomyces brasiliensis</name>
    <dbReference type="NCBI Taxonomy" id="756272"/>
    <lineage>
        <taxon>Bacteria</taxon>
        <taxon>Pseudomonadati</taxon>
        <taxon>Planctomycetota</taxon>
        <taxon>Planctomycetia</taxon>
        <taxon>Planctomycetales</taxon>
        <taxon>Planctomycetaceae</taxon>
        <taxon>Rubinisphaera</taxon>
    </lineage>
</organism>
<dbReference type="Pfam" id="PF00571">
    <property type="entry name" value="CBS"/>
    <property type="match status" value="2"/>
</dbReference>
<dbReference type="Pfam" id="PF03448">
    <property type="entry name" value="MgtE_N"/>
    <property type="match status" value="1"/>
</dbReference>
<dbReference type="SMART" id="SM00116">
    <property type="entry name" value="CBS"/>
    <property type="match status" value="2"/>
</dbReference>
<dbReference type="InterPro" id="IPR000644">
    <property type="entry name" value="CBS_dom"/>
</dbReference>
<dbReference type="AlphaFoldDB" id="F0SQ60"/>
<comment type="subunit">
    <text evidence="9">Homodimer.</text>
</comment>
<dbReference type="HOGENOM" id="CLU_037408_2_2_0"/>
<name>F0SQ60_RUBBR</name>
<evidence type="ECO:0000313" key="11">
    <source>
        <dbReference type="EMBL" id="ADY61237.1"/>
    </source>
</evidence>
<feature type="transmembrane region" description="Helical" evidence="9">
    <location>
        <begin position="313"/>
        <end position="339"/>
    </location>
</feature>
<dbReference type="Gene3D" id="1.10.357.20">
    <property type="entry name" value="SLC41 divalent cation transporters, integral membrane domain"/>
    <property type="match status" value="1"/>
</dbReference>
<dbReference type="InterPro" id="IPR006669">
    <property type="entry name" value="MgtE_transporter"/>
</dbReference>
<dbReference type="PANTHER" id="PTHR43773">
    <property type="entry name" value="MAGNESIUM TRANSPORTER MGTE"/>
    <property type="match status" value="1"/>
</dbReference>
<evidence type="ECO:0000256" key="1">
    <source>
        <dbReference type="ARBA" id="ARBA00004141"/>
    </source>
</evidence>
<keyword evidence="6 9" id="KW-1133">Transmembrane helix</keyword>
<dbReference type="eggNOG" id="COG2239">
    <property type="taxonomic scope" value="Bacteria"/>
</dbReference>
<keyword evidence="3 9" id="KW-0813">Transport</keyword>
<dbReference type="Pfam" id="PF01769">
    <property type="entry name" value="MgtE"/>
    <property type="match status" value="1"/>
</dbReference>
<dbReference type="GO" id="GO:0005886">
    <property type="term" value="C:plasma membrane"/>
    <property type="evidence" value="ECO:0007669"/>
    <property type="project" value="UniProtKB-SubCell"/>
</dbReference>
<dbReference type="InterPro" id="IPR006668">
    <property type="entry name" value="Mg_transptr_MgtE_intracell_dom"/>
</dbReference>
<keyword evidence="9" id="KW-1003">Cell membrane</keyword>
<dbReference type="SUPFAM" id="SSF161093">
    <property type="entry name" value="MgtE membrane domain-like"/>
    <property type="match status" value="1"/>
</dbReference>
<dbReference type="Proteomes" id="UP000006860">
    <property type="component" value="Chromosome"/>
</dbReference>
<dbReference type="EMBL" id="CP002546">
    <property type="protein sequence ID" value="ADY61237.1"/>
    <property type="molecule type" value="Genomic_DNA"/>
</dbReference>
<evidence type="ECO:0000256" key="8">
    <source>
        <dbReference type="PROSITE-ProRule" id="PRU00703"/>
    </source>
</evidence>
<keyword evidence="12" id="KW-1185">Reference proteome</keyword>
<dbReference type="GO" id="GO:0015095">
    <property type="term" value="F:magnesium ion transmembrane transporter activity"/>
    <property type="evidence" value="ECO:0007669"/>
    <property type="project" value="UniProtKB-UniRule"/>
</dbReference>
<comment type="similarity">
    <text evidence="2 9">Belongs to the SLC41A transporter family.</text>
</comment>
<evidence type="ECO:0000313" key="12">
    <source>
        <dbReference type="Proteomes" id="UP000006860"/>
    </source>
</evidence>
<reference evidence="12" key="1">
    <citation type="submission" date="2011-02" db="EMBL/GenBank/DDBJ databases">
        <title>The complete genome of Planctomyces brasiliensis DSM 5305.</title>
        <authorList>
            <person name="Lucas S."/>
            <person name="Copeland A."/>
            <person name="Lapidus A."/>
            <person name="Bruce D."/>
            <person name="Goodwin L."/>
            <person name="Pitluck S."/>
            <person name="Kyrpides N."/>
            <person name="Mavromatis K."/>
            <person name="Pagani I."/>
            <person name="Ivanova N."/>
            <person name="Ovchinnikova G."/>
            <person name="Lu M."/>
            <person name="Detter J.C."/>
            <person name="Han C."/>
            <person name="Land M."/>
            <person name="Hauser L."/>
            <person name="Markowitz V."/>
            <person name="Cheng J.-F."/>
            <person name="Hugenholtz P."/>
            <person name="Woyke T."/>
            <person name="Wu D."/>
            <person name="Tindall B."/>
            <person name="Pomrenke H.G."/>
            <person name="Brambilla E."/>
            <person name="Klenk H.-P."/>
            <person name="Eisen J.A."/>
        </authorList>
    </citation>
    <scope>NUCLEOTIDE SEQUENCE [LARGE SCALE GENOMIC DNA]</scope>
    <source>
        <strain evidence="12">ATCC 49424 / DSM 5305 / JCM 21570 / NBRC 103401 / IFAM 1448</strain>
    </source>
</reference>
<dbReference type="InterPro" id="IPR006667">
    <property type="entry name" value="SLC41_membr_dom"/>
</dbReference>
<feature type="transmembrane region" description="Helical" evidence="9">
    <location>
        <begin position="284"/>
        <end position="301"/>
    </location>
</feature>
<dbReference type="SMART" id="SM00924">
    <property type="entry name" value="MgtE_N"/>
    <property type="match status" value="1"/>
</dbReference>
<dbReference type="KEGG" id="pbs:Plabr_3640"/>
<comment type="function">
    <text evidence="9">Acts as a magnesium transporter.</text>
</comment>
<evidence type="ECO:0000256" key="2">
    <source>
        <dbReference type="ARBA" id="ARBA00009749"/>
    </source>
</evidence>
<dbReference type="PROSITE" id="PS51371">
    <property type="entry name" value="CBS"/>
    <property type="match status" value="2"/>
</dbReference>
<evidence type="ECO:0000256" key="4">
    <source>
        <dbReference type="ARBA" id="ARBA00022692"/>
    </source>
</evidence>
<evidence type="ECO:0000256" key="5">
    <source>
        <dbReference type="ARBA" id="ARBA00022842"/>
    </source>
</evidence>
<protein>
    <recommendedName>
        <fullName evidence="9">Magnesium transporter MgtE</fullName>
    </recommendedName>
</protein>
<keyword evidence="9" id="KW-0479">Metal-binding</keyword>
<gene>
    <name evidence="11" type="ordered locus">Plabr_3640</name>
</gene>
<feature type="transmembrane region" description="Helical" evidence="9">
    <location>
        <begin position="359"/>
        <end position="381"/>
    </location>
</feature>
<proteinExistence type="inferred from homology"/>
<feature type="domain" description="CBS" evidence="10">
    <location>
        <begin position="200"/>
        <end position="256"/>
    </location>
</feature>
<feature type="domain" description="CBS" evidence="10">
    <location>
        <begin position="136"/>
        <end position="199"/>
    </location>
</feature>
<dbReference type="STRING" id="756272.Plabr_3640"/>
<feature type="transmembrane region" description="Helical" evidence="9">
    <location>
        <begin position="425"/>
        <end position="447"/>
    </location>
</feature>
<dbReference type="SUPFAM" id="SSF54631">
    <property type="entry name" value="CBS-domain pair"/>
    <property type="match status" value="1"/>
</dbReference>
<dbReference type="SUPFAM" id="SSF158791">
    <property type="entry name" value="MgtE N-terminal domain-like"/>
    <property type="match status" value="1"/>
</dbReference>
<accession>F0SQ60</accession>
<keyword evidence="5 9" id="KW-0460">Magnesium</keyword>
<dbReference type="Gene3D" id="3.10.580.10">
    <property type="entry name" value="CBS-domain"/>
    <property type="match status" value="1"/>
</dbReference>
<evidence type="ECO:0000256" key="9">
    <source>
        <dbReference type="RuleBase" id="RU362011"/>
    </source>
</evidence>
<dbReference type="CDD" id="cd04606">
    <property type="entry name" value="CBS_pair_Mg_transporter"/>
    <property type="match status" value="1"/>
</dbReference>
<feature type="transmembrane region" description="Helical" evidence="9">
    <location>
        <begin position="387"/>
        <end position="413"/>
    </location>
</feature>
<keyword evidence="4 9" id="KW-0812">Transmembrane</keyword>
<dbReference type="InterPro" id="IPR038076">
    <property type="entry name" value="MgtE_N_sf"/>
</dbReference>
<dbReference type="RefSeq" id="WP_013629956.1">
    <property type="nucleotide sequence ID" value="NC_015174.1"/>
</dbReference>
<sequence length="453" mass="50294">MYNTLLLPDLRQMLSENDDLGMKEFGEVLFPAVSAEILVELKPAETWRVLSKCNLERRAEIVGYLPLPYQVELVDEMDRKSLSLLIEEMAADDRVDLLECLDPDHVEKILPLVAQAERADIRKLLSYPEGSAGSIMTTEYASLPQNITVQEAFQKLRLQAPDRETIYYIYILDQQRRLLGFISMRKLILAKPTQLLSDIMARDVISVRVDDDQEEVAQRINDYGFIAIPVVDAESRLVGIITYDDAAYVLREEAEEDQQRLAAVEPLDESYLTTSVFILAQKRGVWLFFLLGAAVLTAWVLRFFEGSGEQSWIIMFLPLVLASGGNAGSQSAALVISALARERQNSHKKMAWQILSRELMVSSMLGGSVASVSFLAAWLLVGSVAPAIVVSCTVLLVVMMAALTGSALPLIIVSFKADPAYMSTPLIAAMVDVVGVIIYFNVAFLILGHYPIP</sequence>
<evidence type="ECO:0000256" key="3">
    <source>
        <dbReference type="ARBA" id="ARBA00022448"/>
    </source>
</evidence>
<dbReference type="PANTHER" id="PTHR43773:SF1">
    <property type="entry name" value="MAGNESIUM TRANSPORTER MGTE"/>
    <property type="match status" value="1"/>
</dbReference>
<keyword evidence="8" id="KW-0129">CBS domain</keyword>
<dbReference type="InterPro" id="IPR036739">
    <property type="entry name" value="SLC41_membr_dom_sf"/>
</dbReference>
<evidence type="ECO:0000256" key="7">
    <source>
        <dbReference type="ARBA" id="ARBA00023136"/>
    </source>
</evidence>
<dbReference type="InterPro" id="IPR046342">
    <property type="entry name" value="CBS_dom_sf"/>
</dbReference>
<comment type="subcellular location">
    <subcellularLocation>
        <location evidence="9">Cell membrane</location>
        <topology evidence="9">Multi-pass membrane protein</topology>
    </subcellularLocation>
    <subcellularLocation>
        <location evidence="1">Membrane</location>
        <topology evidence="1">Multi-pass membrane protein</topology>
    </subcellularLocation>
</comment>
<dbReference type="NCBIfam" id="TIGR00400">
    <property type="entry name" value="mgtE"/>
    <property type="match status" value="1"/>
</dbReference>
<keyword evidence="7 9" id="KW-0472">Membrane</keyword>